<protein>
    <submittedName>
        <fullName evidence="2">GatB/YqeY domain-containing protein</fullName>
    </submittedName>
</protein>
<organism evidence="2 3">
    <name type="scientific">Lentilactobacillus parabuchneri</name>
    <dbReference type="NCBI Taxonomy" id="152331"/>
    <lineage>
        <taxon>Bacteria</taxon>
        <taxon>Bacillati</taxon>
        <taxon>Bacillota</taxon>
        <taxon>Bacilli</taxon>
        <taxon>Lactobacillales</taxon>
        <taxon>Lactobacillaceae</taxon>
        <taxon>Lentilactobacillus</taxon>
    </lineage>
</organism>
<dbReference type="Proteomes" id="UP000491237">
    <property type="component" value="Unassembled WGS sequence"/>
</dbReference>
<comment type="caution">
    <text evidence="2">The sequence shown here is derived from an EMBL/GenBank/DDBJ whole genome shotgun (WGS) entry which is preliminary data.</text>
</comment>
<reference evidence="2 3" key="1">
    <citation type="submission" date="2019-11" db="EMBL/GenBank/DDBJ databases">
        <title>Draft Genome Sequence of Plant Growth-Promoting Rhizosphere-Associated Bacteria.</title>
        <authorList>
            <person name="Vasilyev I.Y."/>
            <person name="Radchenko V."/>
            <person name="Ilnitskaya E.V."/>
        </authorList>
    </citation>
    <scope>NUCLEOTIDE SEQUENCE [LARGE SCALE GENOMIC DNA]</scope>
    <source>
        <strain evidence="2 3">VRA_07sq_f</strain>
    </source>
</reference>
<feature type="non-terminal residue" evidence="2">
    <location>
        <position position="1"/>
    </location>
</feature>
<evidence type="ECO:0000313" key="2">
    <source>
        <dbReference type="EMBL" id="MSE21900.1"/>
    </source>
</evidence>
<dbReference type="Gene3D" id="1.10.10.410">
    <property type="match status" value="1"/>
</dbReference>
<name>A0A844EMZ2_9LACO</name>
<dbReference type="EMBL" id="WKKY01000678">
    <property type="protein sequence ID" value="MSE21900.1"/>
    <property type="molecule type" value="Genomic_DNA"/>
</dbReference>
<proteinExistence type="predicted"/>
<sequence length="23" mass="2515">MPKVKGQADGSVINQMVKKQLQS</sequence>
<dbReference type="AlphaFoldDB" id="A0A844EMZ2"/>
<evidence type="ECO:0000313" key="3">
    <source>
        <dbReference type="Proteomes" id="UP000491237"/>
    </source>
</evidence>
<accession>A0A844EMZ2</accession>
<evidence type="ECO:0000256" key="1">
    <source>
        <dbReference type="SAM" id="MobiDB-lite"/>
    </source>
</evidence>
<feature type="region of interest" description="Disordered" evidence="1">
    <location>
        <begin position="1"/>
        <end position="23"/>
    </location>
</feature>
<dbReference type="InterPro" id="IPR023168">
    <property type="entry name" value="GatB_Yqey_C_2"/>
</dbReference>
<gene>
    <name evidence="2" type="ORF">GKC44_11790</name>
</gene>